<gene>
    <name evidence="2" type="ORF">NA66_10021</name>
</gene>
<reference evidence="2 3" key="1">
    <citation type="submission" date="2018-05" db="EMBL/GenBank/DDBJ databases">
        <title>Comparative genomics of bacterial root endophytes of switchgrass collected from native prairies over two seasons.</title>
        <authorList>
            <person name="Tang Y."/>
        </authorList>
    </citation>
    <scope>NUCLEOTIDE SEQUENCE [LARGE SCALE GENOMIC DNA]</scope>
    <source>
        <strain evidence="2 3">NFIX32</strain>
    </source>
</reference>
<evidence type="ECO:0000259" key="1">
    <source>
        <dbReference type="Pfam" id="PF04443"/>
    </source>
</evidence>
<dbReference type="InterPro" id="IPR007534">
    <property type="entry name" value="LuxE"/>
</dbReference>
<organism evidence="2 3">
    <name type="scientific">Burkholderia pyrrocinia</name>
    <name type="common">Pseudomonas pyrrocinia</name>
    <dbReference type="NCBI Taxonomy" id="60550"/>
    <lineage>
        <taxon>Bacteria</taxon>
        <taxon>Pseudomonadati</taxon>
        <taxon>Pseudomonadota</taxon>
        <taxon>Betaproteobacteria</taxon>
        <taxon>Burkholderiales</taxon>
        <taxon>Burkholderiaceae</taxon>
        <taxon>Burkholderia</taxon>
        <taxon>Burkholderia cepacia complex</taxon>
    </lineage>
</organism>
<dbReference type="GO" id="GO:0008218">
    <property type="term" value="P:bioluminescence"/>
    <property type="evidence" value="ECO:0007669"/>
    <property type="project" value="InterPro"/>
</dbReference>
<name>A0A318IX06_BURPY</name>
<protein>
    <submittedName>
        <fullName evidence="2">Acyl-protein synthetase LuxE</fullName>
    </submittedName>
</protein>
<evidence type="ECO:0000313" key="3">
    <source>
        <dbReference type="Proteomes" id="UP000247755"/>
    </source>
</evidence>
<dbReference type="Proteomes" id="UP000247755">
    <property type="component" value="Unassembled WGS sequence"/>
</dbReference>
<proteinExistence type="predicted"/>
<dbReference type="EMBL" id="QJJY01000002">
    <property type="protein sequence ID" value="PXX38891.1"/>
    <property type="molecule type" value="Genomic_DNA"/>
</dbReference>
<feature type="domain" description="Acyl-protein synthetase LuxE" evidence="1">
    <location>
        <begin position="37"/>
        <end position="327"/>
    </location>
</feature>
<dbReference type="GO" id="GO:0047474">
    <property type="term" value="F:long-chain fatty acid--protein ligase activity"/>
    <property type="evidence" value="ECO:0007669"/>
    <property type="project" value="InterPro"/>
</dbReference>
<dbReference type="AlphaFoldDB" id="A0A318IX06"/>
<accession>A0A318IX06</accession>
<dbReference type="InterPro" id="IPR042099">
    <property type="entry name" value="ANL_N_sf"/>
</dbReference>
<sequence>MRELVAFHYAHTPGYARWLAANDLTFERARALSDWSQLPPIVTRYFKQKFISSHTAHDALELVSSDMTEQTSRMPYDARSIFAAQSMISHIFSHYGWSTPRRPCNYIVLNYEPNDHVPLGAAYIGQFLCSFAPAHQIVYALRRHGEGYVFDVFGVVRALQEFARDGHPVRIMGYPALLWLLLEHMRASGCPPLSLHADSLVFLGGDWKTHTTFEVPKLTLYQRVGEQLGVAADRCRNCYGTLEHPIPYVECEHHHFHVPVYSRVYIRDPGTLKRLSYGERGLLQAVSPFITSSPAHSIMMSNPATLYPGHACSCELETDWFELHERAPRRTPLF</sequence>
<comment type="caution">
    <text evidence="2">The sequence shown here is derived from an EMBL/GenBank/DDBJ whole genome shotgun (WGS) entry which is preliminary data.</text>
</comment>
<evidence type="ECO:0000313" key="2">
    <source>
        <dbReference type="EMBL" id="PXX38891.1"/>
    </source>
</evidence>
<dbReference type="Gene3D" id="3.40.50.12780">
    <property type="entry name" value="N-terminal domain of ligase-like"/>
    <property type="match status" value="1"/>
</dbReference>
<dbReference type="Pfam" id="PF04443">
    <property type="entry name" value="LuxE"/>
    <property type="match status" value="1"/>
</dbReference>